<name>A0AAV2FPD8_9ROSI</name>
<keyword evidence="2" id="KW-1185">Reference proteome</keyword>
<proteinExistence type="predicted"/>
<reference evidence="1 2" key="1">
    <citation type="submission" date="2024-04" db="EMBL/GenBank/DDBJ databases">
        <authorList>
            <person name="Fracassetti M."/>
        </authorList>
    </citation>
    <scope>NUCLEOTIDE SEQUENCE [LARGE SCALE GENOMIC DNA]</scope>
</reference>
<evidence type="ECO:0000313" key="2">
    <source>
        <dbReference type="Proteomes" id="UP001497516"/>
    </source>
</evidence>
<sequence>MKLLEANKRRKTIKGIILQSLRSSLEAPQLVPFTETGTSSSGIQASQIATLIEQNAKLIEQNFMLIEDKGEIQSLLRRERKSRRHLLGAVHMIMRKMHMDPGEIEEMFPLSPSLVGN</sequence>
<evidence type="ECO:0000313" key="1">
    <source>
        <dbReference type="EMBL" id="CAL1400251.1"/>
    </source>
</evidence>
<organism evidence="1 2">
    <name type="scientific">Linum trigynum</name>
    <dbReference type="NCBI Taxonomy" id="586398"/>
    <lineage>
        <taxon>Eukaryota</taxon>
        <taxon>Viridiplantae</taxon>
        <taxon>Streptophyta</taxon>
        <taxon>Embryophyta</taxon>
        <taxon>Tracheophyta</taxon>
        <taxon>Spermatophyta</taxon>
        <taxon>Magnoliopsida</taxon>
        <taxon>eudicotyledons</taxon>
        <taxon>Gunneridae</taxon>
        <taxon>Pentapetalae</taxon>
        <taxon>rosids</taxon>
        <taxon>fabids</taxon>
        <taxon>Malpighiales</taxon>
        <taxon>Linaceae</taxon>
        <taxon>Linum</taxon>
    </lineage>
</organism>
<accession>A0AAV2FPD8</accession>
<gene>
    <name evidence="1" type="ORF">LTRI10_LOCUS40392</name>
</gene>
<dbReference type="EMBL" id="OZ034820">
    <property type="protein sequence ID" value="CAL1400251.1"/>
    <property type="molecule type" value="Genomic_DNA"/>
</dbReference>
<dbReference type="Proteomes" id="UP001497516">
    <property type="component" value="Chromosome 7"/>
</dbReference>
<dbReference type="AlphaFoldDB" id="A0AAV2FPD8"/>
<protein>
    <submittedName>
        <fullName evidence="1">Uncharacterized protein</fullName>
    </submittedName>
</protein>